<accession>V6TVV2</accession>
<reference evidence="1 2" key="2">
    <citation type="journal article" date="2013" name="Genome Biol. Evol.">
        <title>Genome sequencing of Giardia lamblia genotypes A2 and B isolates (DH and GS) and comparative analysis with the genomes of genotypes A1 and E (WB and Pig).</title>
        <authorList>
            <person name="Adam R.D."/>
            <person name="Dahlstrom E.W."/>
            <person name="Martens C.A."/>
            <person name="Bruno D.P."/>
            <person name="Barbian K.D."/>
            <person name="Ricklefs S.M."/>
            <person name="Hernandez M.M."/>
            <person name="Narla N.P."/>
            <person name="Patel R.B."/>
            <person name="Porcella S.F."/>
            <person name="Nash T.E."/>
        </authorList>
    </citation>
    <scope>NUCLEOTIDE SEQUENCE [LARGE SCALE GENOMIC DNA]</scope>
    <source>
        <strain evidence="1 2">GS</strain>
    </source>
</reference>
<dbReference type="AlphaFoldDB" id="V6TVV2"/>
<dbReference type="EMBL" id="AHHH01000080">
    <property type="protein sequence ID" value="ESU42502.1"/>
    <property type="molecule type" value="Genomic_DNA"/>
</dbReference>
<dbReference type="VEuPathDB" id="GiardiaDB:GL50581_3123"/>
<comment type="caution">
    <text evidence="1">The sequence shown here is derived from an EMBL/GenBank/DDBJ whole genome shotgun (WGS) entry which is preliminary data.</text>
</comment>
<sequence>VKSRGGRKQTCLKLIKLNIKKMGDAVEALGYDITLPMVDHSLSSATLAGYAVIKLHKDIERLAMVESVMETARACVESQRLLFIFVTTCRGRMNVELVLAADTLHHMPLSEQVLTVLSNTGLQEETTAGQWVSGYRLTVSISADDGIHEICCTEGVVESECEKISIDLGTVLPSILSFSQKQAVIGKTRLSTKLFLNMRGQEHSNVYKRSVRIDPSLFNCFNQLTPLIAAPAYYRVGDGSDVRDFIFMDTHIHSKETILSTISTHLRTGFRSCPLTDELSLPIKSSNNYKSYKDCLAIYDILVGKGLLQPCTNENDGVGMTLCISIPYGTLIAQAEASGFDHVDSHNQLSIQFSCMPVILPCMPAISQYLDKFDPSGQWRDMQPETVRERLLQKKSLLQSAQQRLKQSKILEKIGSPGGFESALQRLTDGSDLLGGMQYLMRPGAEHRLDETCDLETLSQQVVQTAGPELVRDSVGSALLGRYRQDSLL</sequence>
<evidence type="ECO:0000313" key="1">
    <source>
        <dbReference type="EMBL" id="ESU42502.1"/>
    </source>
</evidence>
<dbReference type="OrthoDB" id="10255905at2759"/>
<proteinExistence type="predicted"/>
<gene>
    <name evidence="1" type="ORF">GSB_153232</name>
</gene>
<reference evidence="2" key="1">
    <citation type="submission" date="2012-02" db="EMBL/GenBank/DDBJ databases">
        <title>Genome sequencing of Giardia lamblia Genotypes A2 and B isolates (DH and GS) and comparative analysis with the genomes of Genotypes A1 and E (WB and Pig).</title>
        <authorList>
            <person name="Adam R."/>
            <person name="Dahlstrom E."/>
            <person name="Martens C."/>
            <person name="Bruno D."/>
            <person name="Barbian K."/>
            <person name="Porcella S.F."/>
            <person name="Nash T."/>
        </authorList>
    </citation>
    <scope>NUCLEOTIDE SEQUENCE</scope>
    <source>
        <strain evidence="2">GS</strain>
    </source>
</reference>
<feature type="non-terminal residue" evidence="1">
    <location>
        <position position="1"/>
    </location>
</feature>
<dbReference type="VEuPathDB" id="GiardiaDB:GL50803_008725"/>
<dbReference type="Proteomes" id="UP000018040">
    <property type="component" value="Unassembled WGS sequence"/>
</dbReference>
<dbReference type="VEuPathDB" id="GiardiaDB:DHA2_154650"/>
<dbReference type="VEuPathDB" id="GiardiaDB:QR46_1618"/>
<name>V6TVV2_GIAIN</name>
<organism evidence="1 2">
    <name type="scientific">Giardia intestinalis</name>
    <name type="common">Giardia lamblia</name>
    <dbReference type="NCBI Taxonomy" id="5741"/>
    <lineage>
        <taxon>Eukaryota</taxon>
        <taxon>Metamonada</taxon>
        <taxon>Diplomonadida</taxon>
        <taxon>Hexamitidae</taxon>
        <taxon>Giardiinae</taxon>
        <taxon>Giardia</taxon>
    </lineage>
</organism>
<evidence type="ECO:0000313" key="2">
    <source>
        <dbReference type="Proteomes" id="UP000018040"/>
    </source>
</evidence>
<protein>
    <submittedName>
        <fullName evidence="1">Uncharacterized protein</fullName>
    </submittedName>
</protein>